<dbReference type="GO" id="GO:0043803">
    <property type="term" value="F:hydroxyneurosporene-O-methyltransferase activity"/>
    <property type="evidence" value="ECO:0007669"/>
    <property type="project" value="UniProtKB-EC"/>
</dbReference>
<dbReference type="InterPro" id="IPR029063">
    <property type="entry name" value="SAM-dependent_MTases_sf"/>
</dbReference>
<organism evidence="2 3">
    <name type="scientific">Methylomusa anaerophila</name>
    <dbReference type="NCBI Taxonomy" id="1930071"/>
    <lineage>
        <taxon>Bacteria</taxon>
        <taxon>Bacillati</taxon>
        <taxon>Bacillota</taxon>
        <taxon>Negativicutes</taxon>
        <taxon>Selenomonadales</taxon>
        <taxon>Sporomusaceae</taxon>
        <taxon>Methylomusa</taxon>
    </lineage>
</organism>
<dbReference type="OrthoDB" id="1682723at2"/>
<accession>A0A348AFQ9</accession>
<feature type="domain" description="O-methyltransferase C-terminal" evidence="1">
    <location>
        <begin position="154"/>
        <end position="274"/>
    </location>
</feature>
<name>A0A348AFQ9_9FIRM</name>
<dbReference type="EMBL" id="AP018449">
    <property type="protein sequence ID" value="BBB89907.1"/>
    <property type="molecule type" value="Genomic_DNA"/>
</dbReference>
<dbReference type="Gene3D" id="3.40.50.150">
    <property type="entry name" value="Vaccinia Virus protein VP39"/>
    <property type="match status" value="1"/>
</dbReference>
<dbReference type="KEGG" id="mana:MAMMFC1_00547"/>
<dbReference type="AlphaFoldDB" id="A0A348AFQ9"/>
<dbReference type="Proteomes" id="UP000276437">
    <property type="component" value="Chromosome"/>
</dbReference>
<dbReference type="PANTHER" id="PTHR43712">
    <property type="entry name" value="PUTATIVE (AFU_ORTHOLOGUE AFUA_4G14580)-RELATED"/>
    <property type="match status" value="1"/>
</dbReference>
<dbReference type="PANTHER" id="PTHR43712:SF2">
    <property type="entry name" value="O-METHYLTRANSFERASE CICE"/>
    <property type="match status" value="1"/>
</dbReference>
<reference evidence="2 3" key="1">
    <citation type="journal article" date="2018" name="Int. J. Syst. Evol. Microbiol.">
        <title>Methylomusa anaerophila gen. nov., sp. nov., an anaerobic methanol-utilizing bacterium isolated from a microbial fuel cell.</title>
        <authorList>
            <person name="Amano N."/>
            <person name="Yamamuro A."/>
            <person name="Miyahara M."/>
            <person name="Kouzuma A."/>
            <person name="Abe T."/>
            <person name="Watanabe K."/>
        </authorList>
    </citation>
    <scope>NUCLEOTIDE SEQUENCE [LARGE SCALE GENOMIC DNA]</scope>
    <source>
        <strain evidence="2 3">MMFC1</strain>
    </source>
</reference>
<dbReference type="Gene3D" id="1.10.10.10">
    <property type="entry name" value="Winged helix-like DNA-binding domain superfamily/Winged helix DNA-binding domain"/>
    <property type="match status" value="1"/>
</dbReference>
<dbReference type="InterPro" id="IPR001077">
    <property type="entry name" value="COMT_C"/>
</dbReference>
<keyword evidence="2" id="KW-0808">Transferase</keyword>
<proteinExistence type="predicted"/>
<dbReference type="EC" id="2.1.1.210" evidence="2"/>
<dbReference type="RefSeq" id="WP_126306267.1">
    <property type="nucleotide sequence ID" value="NZ_AP018449.1"/>
</dbReference>
<gene>
    <name evidence="2" type="primary">crtF</name>
    <name evidence="2" type="ORF">MAMMFC1_00547</name>
</gene>
<dbReference type="GO" id="GO:0008171">
    <property type="term" value="F:O-methyltransferase activity"/>
    <property type="evidence" value="ECO:0007669"/>
    <property type="project" value="InterPro"/>
</dbReference>
<evidence type="ECO:0000313" key="2">
    <source>
        <dbReference type="EMBL" id="BBB89907.1"/>
    </source>
</evidence>
<evidence type="ECO:0000313" key="3">
    <source>
        <dbReference type="Proteomes" id="UP000276437"/>
    </source>
</evidence>
<keyword evidence="3" id="KW-1185">Reference proteome</keyword>
<dbReference type="InterPro" id="IPR036388">
    <property type="entry name" value="WH-like_DNA-bd_sf"/>
</dbReference>
<dbReference type="GO" id="GO:0032259">
    <property type="term" value="P:methylation"/>
    <property type="evidence" value="ECO:0007669"/>
    <property type="project" value="UniProtKB-KW"/>
</dbReference>
<protein>
    <submittedName>
        <fullName evidence="2">Demethylspheroidene O-methyltransferase</fullName>
        <ecNumber evidence="2">2.1.1.210</ecNumber>
    </submittedName>
</protein>
<dbReference type="Pfam" id="PF00891">
    <property type="entry name" value="Methyltransf_2"/>
    <property type="match status" value="1"/>
</dbReference>
<keyword evidence="2" id="KW-0489">Methyltransferase</keyword>
<dbReference type="CDD" id="cd02440">
    <property type="entry name" value="AdoMet_MTases"/>
    <property type="match status" value="1"/>
</dbReference>
<dbReference type="SUPFAM" id="SSF53335">
    <property type="entry name" value="S-adenosyl-L-methionine-dependent methyltransferases"/>
    <property type="match status" value="1"/>
</dbReference>
<sequence length="331" mass="36566">MQVNNLWEKLSVDPSLIRDLLAQGVVYELVAVAVKYRVFPALIAGKSSAALAVERNWDESLTDLVLQVLVQAGYLTFDQHQYRTTEAVNQYLDPAGIWFLGDSLPGDFPAESFGNEVIERLNRRTRIPGGHEQRKFTVGRLQNIGARALTNEFVQTTVRSVQLPQAAHLLDLGGGHGFYSIAFAQKYPALKVTLFDTPEVTVLASASIRAWGLESRISLLSGNFLADDIGSDYDVILCSLVLAPVNLETVLNKVRQALKPGGTLIVRSHISDAPPTLAGSINRLFCFLRGNHRLYKLDEWCNWLADYAFRDVKIADVNDIVATITAVKNSP</sequence>
<evidence type="ECO:0000259" key="1">
    <source>
        <dbReference type="Pfam" id="PF00891"/>
    </source>
</evidence>